<comment type="caution">
    <text evidence="5">The sequence shown here is derived from an EMBL/GenBank/DDBJ whole genome shotgun (WGS) entry which is preliminary data.</text>
</comment>
<dbReference type="SMART" id="SM00342">
    <property type="entry name" value="HTH_ARAC"/>
    <property type="match status" value="1"/>
</dbReference>
<dbReference type="Pfam" id="PF12833">
    <property type="entry name" value="HTH_18"/>
    <property type="match status" value="1"/>
</dbReference>
<evidence type="ECO:0000256" key="3">
    <source>
        <dbReference type="ARBA" id="ARBA00023163"/>
    </source>
</evidence>
<dbReference type="InterPro" id="IPR050204">
    <property type="entry name" value="AraC_XylS_family_regulators"/>
</dbReference>
<evidence type="ECO:0000313" key="6">
    <source>
        <dbReference type="Proteomes" id="UP001207918"/>
    </source>
</evidence>
<keyword evidence="2" id="KW-0238">DNA-binding</keyword>
<gene>
    <name evidence="5" type="ORF">J6I44_01685</name>
</gene>
<sequence>MTTLDPIKHDYQLFLSKLQLLLTGSGIKSGRPTFQYERDPKEEQSSDTNQALPRVGRVIVYIEENLTEQLSLEKLAEETQLSKYQLIRLFRKEQDTTPWKFLIAKRIEKVKELLKEGMSPGQAAVEAGFYDQSHLNKTFREKVGQTPKEYQEQNFKNRN</sequence>
<dbReference type="Proteomes" id="UP001207918">
    <property type="component" value="Unassembled WGS sequence"/>
</dbReference>
<proteinExistence type="predicted"/>
<dbReference type="InterPro" id="IPR009057">
    <property type="entry name" value="Homeodomain-like_sf"/>
</dbReference>
<name>A0ABT3PI04_9BACT</name>
<organism evidence="5 6">
    <name type="scientific">Fodinibius salsisoli</name>
    <dbReference type="NCBI Taxonomy" id="2820877"/>
    <lineage>
        <taxon>Bacteria</taxon>
        <taxon>Pseudomonadati</taxon>
        <taxon>Balneolota</taxon>
        <taxon>Balneolia</taxon>
        <taxon>Balneolales</taxon>
        <taxon>Balneolaceae</taxon>
        <taxon>Fodinibius</taxon>
    </lineage>
</organism>
<dbReference type="RefSeq" id="WP_265764206.1">
    <property type="nucleotide sequence ID" value="NZ_JAGGJA010000001.1"/>
</dbReference>
<evidence type="ECO:0000259" key="4">
    <source>
        <dbReference type="PROSITE" id="PS01124"/>
    </source>
</evidence>
<evidence type="ECO:0000313" key="5">
    <source>
        <dbReference type="EMBL" id="MCW9705542.1"/>
    </source>
</evidence>
<protein>
    <submittedName>
        <fullName evidence="5">Helix-turn-helix transcriptional regulator</fullName>
    </submittedName>
</protein>
<dbReference type="PROSITE" id="PS01124">
    <property type="entry name" value="HTH_ARAC_FAMILY_2"/>
    <property type="match status" value="1"/>
</dbReference>
<feature type="domain" description="HTH araC/xylS-type" evidence="4">
    <location>
        <begin position="56"/>
        <end position="153"/>
    </location>
</feature>
<keyword evidence="3" id="KW-0804">Transcription</keyword>
<evidence type="ECO:0000256" key="2">
    <source>
        <dbReference type="ARBA" id="ARBA00023125"/>
    </source>
</evidence>
<reference evidence="5 6" key="1">
    <citation type="submission" date="2021-03" db="EMBL/GenBank/DDBJ databases">
        <title>Aliifodinibius sp. nov., a new bacterium isolated from saline soil.</title>
        <authorList>
            <person name="Galisteo C."/>
            <person name="De La Haba R."/>
            <person name="Sanchez-Porro C."/>
            <person name="Ventosa A."/>
        </authorList>
    </citation>
    <scope>NUCLEOTIDE SEQUENCE [LARGE SCALE GENOMIC DNA]</scope>
    <source>
        <strain evidence="5 6">1BSP15-2V2</strain>
    </source>
</reference>
<dbReference type="EMBL" id="JAGGJA010000001">
    <property type="protein sequence ID" value="MCW9705542.1"/>
    <property type="molecule type" value="Genomic_DNA"/>
</dbReference>
<dbReference type="InterPro" id="IPR018060">
    <property type="entry name" value="HTH_AraC"/>
</dbReference>
<keyword evidence="1" id="KW-0805">Transcription regulation</keyword>
<keyword evidence="6" id="KW-1185">Reference proteome</keyword>
<evidence type="ECO:0000256" key="1">
    <source>
        <dbReference type="ARBA" id="ARBA00023015"/>
    </source>
</evidence>
<accession>A0ABT3PI04</accession>
<dbReference type="PANTHER" id="PTHR46796">
    <property type="entry name" value="HTH-TYPE TRANSCRIPTIONAL ACTIVATOR RHAS-RELATED"/>
    <property type="match status" value="1"/>
</dbReference>
<dbReference type="SUPFAM" id="SSF46689">
    <property type="entry name" value="Homeodomain-like"/>
    <property type="match status" value="2"/>
</dbReference>
<dbReference type="Gene3D" id="1.10.10.60">
    <property type="entry name" value="Homeodomain-like"/>
    <property type="match status" value="1"/>
</dbReference>